<evidence type="ECO:0000259" key="3">
    <source>
        <dbReference type="Pfam" id="PF24883"/>
    </source>
</evidence>
<protein>
    <recommendedName>
        <fullName evidence="3">Nephrocystin 3-like N-terminal domain-containing protein</fullName>
    </recommendedName>
</protein>
<dbReference type="SUPFAM" id="SSF52540">
    <property type="entry name" value="P-loop containing nucleoside triphosphate hydrolases"/>
    <property type="match status" value="1"/>
</dbReference>
<keyword evidence="2" id="KW-0040">ANK repeat</keyword>
<dbReference type="InterPro" id="IPR036770">
    <property type="entry name" value="Ankyrin_rpt-contain_sf"/>
</dbReference>
<dbReference type="Pfam" id="PF00023">
    <property type="entry name" value="Ank"/>
    <property type="match status" value="1"/>
</dbReference>
<reference evidence="4 5" key="1">
    <citation type="submission" date="2019-03" db="EMBL/GenBank/DDBJ databases">
        <title>Draft genome sequence of Xylaria hypoxylon DSM 108379, a ubiquitous saprotrophic-parasitic fungi on hardwood.</title>
        <authorList>
            <person name="Buettner E."/>
            <person name="Leonhardt S."/>
            <person name="Gebauer A.M."/>
            <person name="Liers C."/>
            <person name="Hofrichter M."/>
            <person name="Kellner H."/>
        </authorList>
    </citation>
    <scope>NUCLEOTIDE SEQUENCE [LARGE SCALE GENOMIC DNA]</scope>
    <source>
        <strain evidence="4 5">DSM 108379</strain>
    </source>
</reference>
<evidence type="ECO:0000313" key="5">
    <source>
        <dbReference type="Proteomes" id="UP000297716"/>
    </source>
</evidence>
<dbReference type="Gene3D" id="1.25.40.20">
    <property type="entry name" value="Ankyrin repeat-containing domain"/>
    <property type="match status" value="1"/>
</dbReference>
<proteinExistence type="predicted"/>
<dbReference type="Proteomes" id="UP000297716">
    <property type="component" value="Unassembled WGS sequence"/>
</dbReference>
<dbReference type="InterPro" id="IPR027417">
    <property type="entry name" value="P-loop_NTPase"/>
</dbReference>
<comment type="caution">
    <text evidence="4">The sequence shown here is derived from an EMBL/GenBank/DDBJ whole genome shotgun (WGS) entry which is preliminary data.</text>
</comment>
<dbReference type="Pfam" id="PF24883">
    <property type="entry name" value="NPHP3_N"/>
    <property type="match status" value="1"/>
</dbReference>
<dbReference type="InterPro" id="IPR002110">
    <property type="entry name" value="Ankyrin_rpt"/>
</dbReference>
<dbReference type="STRING" id="37992.A0A4Z0YP32"/>
<dbReference type="PANTHER" id="PTHR10039:SF16">
    <property type="entry name" value="GPI INOSITOL-DEACYLASE"/>
    <property type="match status" value="1"/>
</dbReference>
<keyword evidence="5" id="KW-1185">Reference proteome</keyword>
<dbReference type="Gene3D" id="3.40.50.300">
    <property type="entry name" value="P-loop containing nucleotide triphosphate hydrolases"/>
    <property type="match status" value="1"/>
</dbReference>
<dbReference type="SMART" id="SM00248">
    <property type="entry name" value="ANK"/>
    <property type="match status" value="2"/>
</dbReference>
<feature type="repeat" description="ANK" evidence="2">
    <location>
        <begin position="832"/>
        <end position="864"/>
    </location>
</feature>
<gene>
    <name evidence="4" type="ORF">E0Z10_g8423</name>
</gene>
<dbReference type="SUPFAM" id="SSF48403">
    <property type="entry name" value="Ankyrin repeat"/>
    <property type="match status" value="1"/>
</dbReference>
<organism evidence="4 5">
    <name type="scientific">Xylaria hypoxylon</name>
    <dbReference type="NCBI Taxonomy" id="37992"/>
    <lineage>
        <taxon>Eukaryota</taxon>
        <taxon>Fungi</taxon>
        <taxon>Dikarya</taxon>
        <taxon>Ascomycota</taxon>
        <taxon>Pezizomycotina</taxon>
        <taxon>Sordariomycetes</taxon>
        <taxon>Xylariomycetidae</taxon>
        <taxon>Xylariales</taxon>
        <taxon>Xylariaceae</taxon>
        <taxon>Xylaria</taxon>
    </lineage>
</organism>
<evidence type="ECO:0000256" key="2">
    <source>
        <dbReference type="PROSITE-ProRule" id="PRU00023"/>
    </source>
</evidence>
<accession>A0A4Z0YP32</accession>
<dbReference type="InterPro" id="IPR056884">
    <property type="entry name" value="NPHP3-like_N"/>
</dbReference>
<dbReference type="OrthoDB" id="194358at2759"/>
<dbReference type="PROSITE" id="PS50088">
    <property type="entry name" value="ANK_REPEAT"/>
    <property type="match status" value="1"/>
</dbReference>
<dbReference type="EMBL" id="SKBN01000227">
    <property type="protein sequence ID" value="TGJ80343.1"/>
    <property type="molecule type" value="Genomic_DNA"/>
</dbReference>
<sequence>MEVLGVISEVTEAASKASDLLCYISSVRDAPDDIRGAKDEIASHLTLLRSVQSLVQSDGQNTTYFASLAETNGPLQEAYKAISELVSLVGGDLSDQDPNPRERIRTLVSRIRSLVLDDMAWPLKQNKIREIRRRLEVHKASINMALIDALFGICAERNPTSANVNKLYTLVKETNEKLSGIEKVRIIDHCLPPNRDIPNIHRDRRAQQEPKTCEWVSREKDFRSWLNEPHNPPGTPRTGPRFICIHGIPGAGKTVLASSIAETTAIKCKAHGYAYYYCLYSRKQDETVPFLRWVLRQLCKQKQNMVLPEFEEAYEREEALSVDDLLNCLEKVSLIYENGVHIIVDAVDESNPRENIITVLSRIGTEERFGKVSLLVTSREESDIMEPIRQLRTSCACISMSNKNVQNDLRRYVHEQLTKMPVFARWEGDSFLEEVEYTLTQKANGMFRWAVCQLDVLKRMRNSSDIRSALEKLPRDIFETYERILMDIPVNEREFAKTALALICSDTAEIPTAEVLVSACLYGVPFGDIGQFTVYSLTESCGSLVSLSELNRAPFTCTNRDHEKHQKFHRCSLAHYTVKEYLFSPDVARGKAGCFALSDEIVGNIDLKVIFTGLSQFGHQIGGRRNMMNRYEEYCLRMTEKSLSYRRADIIHNQEVREMVLKSLTPTSPHFPSLDVRGMRNGIIRGQFATWFRLWNWESRPAHPPTGLLVNLAILNWRDLSGKYLESLAFQNLPRKDKAKTWTEDFQLGDRKRETLLGYCLRERQLNSLRMFVNYGASFEHEHEALYTAMSAFQGRNRAYETLEFLLRSGADPNPMPGASIGGVRREKGQGFALTPLQLAVYMLEYEWVELLLEEGADVNMIGTPDGVIPSSFDHPDPQSDQTKAMQEIIQRTALEICSQAQPAWIDEPGTNATSVRKNIRKLLERHGAEDPVRDENMELNMEVDSDNNEDIPEIVDLSML</sequence>
<evidence type="ECO:0000313" key="4">
    <source>
        <dbReference type="EMBL" id="TGJ80343.1"/>
    </source>
</evidence>
<feature type="domain" description="Nephrocystin 3-like N-terminal" evidence="3">
    <location>
        <begin position="212"/>
        <end position="379"/>
    </location>
</feature>
<evidence type="ECO:0000256" key="1">
    <source>
        <dbReference type="ARBA" id="ARBA00022737"/>
    </source>
</evidence>
<dbReference type="AlphaFoldDB" id="A0A4Z0YP32"/>
<keyword evidence="1" id="KW-0677">Repeat</keyword>
<dbReference type="PROSITE" id="PS50297">
    <property type="entry name" value="ANK_REP_REGION"/>
    <property type="match status" value="1"/>
</dbReference>
<name>A0A4Z0YP32_9PEZI</name>
<dbReference type="PANTHER" id="PTHR10039">
    <property type="entry name" value="AMELOGENIN"/>
    <property type="match status" value="1"/>
</dbReference>